<evidence type="ECO:0000313" key="2">
    <source>
        <dbReference type="Proteomes" id="UP001147746"/>
    </source>
</evidence>
<dbReference type="Pfam" id="PF13489">
    <property type="entry name" value="Methyltransf_23"/>
    <property type="match status" value="1"/>
</dbReference>
<proteinExistence type="predicted"/>
<dbReference type="Proteomes" id="UP001147746">
    <property type="component" value="Unassembled WGS sequence"/>
</dbReference>
<feature type="non-terminal residue" evidence="1">
    <location>
        <position position="1"/>
    </location>
</feature>
<accession>A0A9W9Q650</accession>
<reference evidence="1" key="1">
    <citation type="submission" date="2022-12" db="EMBL/GenBank/DDBJ databases">
        <authorList>
            <person name="Petersen C."/>
        </authorList>
    </citation>
    <scope>NUCLEOTIDE SEQUENCE</scope>
    <source>
        <strain evidence="1">IBT 21472</strain>
    </source>
</reference>
<dbReference type="GO" id="GO:0008168">
    <property type="term" value="F:methyltransferase activity"/>
    <property type="evidence" value="ECO:0007669"/>
    <property type="project" value="TreeGrafter"/>
</dbReference>
<name>A0A9W9Q650_9EURO</name>
<gene>
    <name evidence="1" type="ORF">N7476_003629</name>
</gene>
<keyword evidence="2" id="KW-1185">Reference proteome</keyword>
<dbReference type="InterPro" id="IPR029063">
    <property type="entry name" value="SAM-dependent_MTases_sf"/>
</dbReference>
<dbReference type="Gene3D" id="3.40.50.150">
    <property type="entry name" value="Vaccinia Virus protein VP39"/>
    <property type="match status" value="1"/>
</dbReference>
<protein>
    <recommendedName>
        <fullName evidence="3">S-adenosyl-L-methionine-dependent methyltransferase</fullName>
    </recommendedName>
</protein>
<sequence length="348" mass="40038">SPDSQTEELPGELFVTITVQGREYQKYSIDNRIYFGPVDDEEAQRLDQQQLVFHRIFDHRLIFPPIRHLRRVLDCGHGSARWAVEVAEQHPDCQVIGVDIAPHMNPDDVPENLWLQVRNVLILVLSIFSSKKTRVEGGHVHHGATRLLRVTHPSPLINMVDDLNRPFTFPANHFDLVHSRLVATGIDRSRWPAYINDIVRVLKPGGWVQMIEIYFNAQSDNGSLTDDHALRRWSTQYMRALEDRKDLRVASKLRNHFLNSGLVEVDSKMIQLPLSAWSNDPRMRAIGRSNSDNIEELLQSLALYPLTQRLHMSAQSFDLLVEQAQSEARDLTLKAYFPLYVCIGRKRA</sequence>
<dbReference type="PANTHER" id="PTHR43591">
    <property type="entry name" value="METHYLTRANSFERASE"/>
    <property type="match status" value="1"/>
</dbReference>
<evidence type="ECO:0008006" key="3">
    <source>
        <dbReference type="Google" id="ProtNLM"/>
    </source>
</evidence>
<dbReference type="PANTHER" id="PTHR43591:SF24">
    <property type="entry name" value="2-METHOXY-6-POLYPRENYL-1,4-BENZOQUINOL METHYLASE, MITOCHONDRIAL"/>
    <property type="match status" value="1"/>
</dbReference>
<evidence type="ECO:0000313" key="1">
    <source>
        <dbReference type="EMBL" id="KAJ5325029.1"/>
    </source>
</evidence>
<dbReference type="EMBL" id="JAPZBO010000002">
    <property type="protein sequence ID" value="KAJ5325029.1"/>
    <property type="molecule type" value="Genomic_DNA"/>
</dbReference>
<dbReference type="OrthoDB" id="506498at2759"/>
<dbReference type="AlphaFoldDB" id="A0A9W9Q650"/>
<reference evidence="1" key="2">
    <citation type="journal article" date="2023" name="IMA Fungus">
        <title>Comparative genomic study of the Penicillium genus elucidates a diverse pangenome and 15 lateral gene transfer events.</title>
        <authorList>
            <person name="Petersen C."/>
            <person name="Sorensen T."/>
            <person name="Nielsen M.R."/>
            <person name="Sondergaard T.E."/>
            <person name="Sorensen J.L."/>
            <person name="Fitzpatrick D.A."/>
            <person name="Frisvad J.C."/>
            <person name="Nielsen K.L."/>
        </authorList>
    </citation>
    <scope>NUCLEOTIDE SEQUENCE</scope>
    <source>
        <strain evidence="1">IBT 21472</strain>
    </source>
</reference>
<dbReference type="CDD" id="cd02440">
    <property type="entry name" value="AdoMet_MTases"/>
    <property type="match status" value="1"/>
</dbReference>
<dbReference type="SUPFAM" id="SSF53335">
    <property type="entry name" value="S-adenosyl-L-methionine-dependent methyltransferases"/>
    <property type="match status" value="1"/>
</dbReference>
<organism evidence="1 2">
    <name type="scientific">Penicillium atrosanguineum</name>
    <dbReference type="NCBI Taxonomy" id="1132637"/>
    <lineage>
        <taxon>Eukaryota</taxon>
        <taxon>Fungi</taxon>
        <taxon>Dikarya</taxon>
        <taxon>Ascomycota</taxon>
        <taxon>Pezizomycotina</taxon>
        <taxon>Eurotiomycetes</taxon>
        <taxon>Eurotiomycetidae</taxon>
        <taxon>Eurotiales</taxon>
        <taxon>Aspergillaceae</taxon>
        <taxon>Penicillium</taxon>
    </lineage>
</organism>
<comment type="caution">
    <text evidence="1">The sequence shown here is derived from an EMBL/GenBank/DDBJ whole genome shotgun (WGS) entry which is preliminary data.</text>
</comment>